<dbReference type="PANTHER" id="PTHR23074">
    <property type="entry name" value="AAA DOMAIN-CONTAINING"/>
    <property type="match status" value="1"/>
</dbReference>
<comment type="subcellular location">
    <subcellularLocation>
        <location evidence="1">Cytoplasm</location>
        <location evidence="1">Cytoskeleton</location>
        <location evidence="1">Spindle pole</location>
    </subcellularLocation>
</comment>
<feature type="domain" description="ATPase AAA-type core" evidence="8">
    <location>
        <begin position="1"/>
        <end position="39"/>
    </location>
</feature>
<evidence type="ECO:0000259" key="9">
    <source>
        <dbReference type="Pfam" id="PF17862"/>
    </source>
</evidence>
<name>A0A8T2Z3G0_POPDE</name>
<dbReference type="FunFam" id="1.10.8.60:FF:000056">
    <property type="entry name" value="Katanin p60 ATPase-containing subunit A-like 2"/>
    <property type="match status" value="1"/>
</dbReference>
<sequence>MDGLTRTNELVFVLAATNLPWELDAAMLRRLEKRILVPLPEPEARAAMFEELLPSQPDEEKLPYDLLVERTEGFSGSDIRLLCKEAAMQPLRRIMTLLEDTKEVVPEDELPTVGPIRPEDIETALKNTRPSAHLHAHRYDKFNADYGSQILQ</sequence>
<dbReference type="InterPro" id="IPR003959">
    <property type="entry name" value="ATPase_AAA_core"/>
</dbReference>
<evidence type="ECO:0000256" key="2">
    <source>
        <dbReference type="ARBA" id="ARBA00022490"/>
    </source>
</evidence>
<gene>
    <name evidence="10" type="ORF">H0E87_008989</name>
</gene>
<keyword evidence="5" id="KW-0067">ATP-binding</keyword>
<evidence type="ECO:0000256" key="7">
    <source>
        <dbReference type="ARBA" id="ARBA00023235"/>
    </source>
</evidence>
<evidence type="ECO:0000259" key="8">
    <source>
        <dbReference type="Pfam" id="PF00004"/>
    </source>
</evidence>
<evidence type="ECO:0008006" key="12">
    <source>
        <dbReference type="Google" id="ProtNLM"/>
    </source>
</evidence>
<reference evidence="10" key="1">
    <citation type="journal article" date="2021" name="J. Hered.">
        <title>Genome Assembly of Salicaceae Populus deltoides (Eastern Cottonwood) I-69 Based on Nanopore Sequencing and Hi-C Technologies.</title>
        <authorList>
            <person name="Bai S."/>
            <person name="Wu H."/>
            <person name="Zhang J."/>
            <person name="Pan Z."/>
            <person name="Zhao W."/>
            <person name="Li Z."/>
            <person name="Tong C."/>
        </authorList>
    </citation>
    <scope>NUCLEOTIDE SEQUENCE</scope>
    <source>
        <tissue evidence="10">Leaf</tissue>
    </source>
</reference>
<dbReference type="GO" id="GO:0005874">
    <property type="term" value="C:microtubule"/>
    <property type="evidence" value="ECO:0007669"/>
    <property type="project" value="UniProtKB-KW"/>
</dbReference>
<evidence type="ECO:0000256" key="3">
    <source>
        <dbReference type="ARBA" id="ARBA00022701"/>
    </source>
</evidence>
<organism evidence="10 11">
    <name type="scientific">Populus deltoides</name>
    <name type="common">Eastern poplar</name>
    <name type="synonym">Eastern cottonwood</name>
    <dbReference type="NCBI Taxonomy" id="3696"/>
    <lineage>
        <taxon>Eukaryota</taxon>
        <taxon>Viridiplantae</taxon>
        <taxon>Streptophyta</taxon>
        <taxon>Embryophyta</taxon>
        <taxon>Tracheophyta</taxon>
        <taxon>Spermatophyta</taxon>
        <taxon>Magnoliopsida</taxon>
        <taxon>eudicotyledons</taxon>
        <taxon>Gunneridae</taxon>
        <taxon>Pentapetalae</taxon>
        <taxon>rosids</taxon>
        <taxon>fabids</taxon>
        <taxon>Malpighiales</taxon>
        <taxon>Salicaceae</taxon>
        <taxon>Saliceae</taxon>
        <taxon>Populus</taxon>
    </lineage>
</organism>
<evidence type="ECO:0000256" key="1">
    <source>
        <dbReference type="ARBA" id="ARBA00004647"/>
    </source>
</evidence>
<dbReference type="EMBL" id="JACEGQ020000004">
    <property type="protein sequence ID" value="KAH8511642.1"/>
    <property type="molecule type" value="Genomic_DNA"/>
</dbReference>
<dbReference type="InterPro" id="IPR027417">
    <property type="entry name" value="P-loop_NTPase"/>
</dbReference>
<accession>A0A8T2Z3G0</accession>
<protein>
    <recommendedName>
        <fullName evidence="12">AAA ATPase AAA+ lid domain-containing protein</fullName>
    </recommendedName>
</protein>
<dbReference type="InterPro" id="IPR041569">
    <property type="entry name" value="AAA_lid_3"/>
</dbReference>
<dbReference type="Pfam" id="PF00004">
    <property type="entry name" value="AAA"/>
    <property type="match status" value="1"/>
</dbReference>
<evidence type="ECO:0000256" key="5">
    <source>
        <dbReference type="ARBA" id="ARBA00022840"/>
    </source>
</evidence>
<dbReference type="AlphaFoldDB" id="A0A8T2Z3G0"/>
<dbReference type="SUPFAM" id="SSF52540">
    <property type="entry name" value="P-loop containing nucleoside triphosphate hydrolases"/>
    <property type="match status" value="1"/>
</dbReference>
<keyword evidence="3" id="KW-0493">Microtubule</keyword>
<dbReference type="EMBL" id="JACEGQ020000004">
    <property type="protein sequence ID" value="KAH8511643.1"/>
    <property type="molecule type" value="Genomic_DNA"/>
</dbReference>
<keyword evidence="6" id="KW-0206">Cytoskeleton</keyword>
<dbReference type="GO" id="GO:0016887">
    <property type="term" value="F:ATP hydrolysis activity"/>
    <property type="evidence" value="ECO:0007669"/>
    <property type="project" value="InterPro"/>
</dbReference>
<evidence type="ECO:0000256" key="6">
    <source>
        <dbReference type="ARBA" id="ARBA00023212"/>
    </source>
</evidence>
<dbReference type="GO" id="GO:0000922">
    <property type="term" value="C:spindle pole"/>
    <property type="evidence" value="ECO:0007669"/>
    <property type="project" value="UniProtKB-SubCell"/>
</dbReference>
<dbReference type="Proteomes" id="UP000807159">
    <property type="component" value="Chromosome 4"/>
</dbReference>
<keyword evidence="11" id="KW-1185">Reference proteome</keyword>
<evidence type="ECO:0000313" key="11">
    <source>
        <dbReference type="Proteomes" id="UP000807159"/>
    </source>
</evidence>
<dbReference type="InterPro" id="IPR050304">
    <property type="entry name" value="MT-severing_AAA_ATPase"/>
</dbReference>
<keyword evidence="7" id="KW-0413">Isomerase</keyword>
<keyword evidence="4" id="KW-0547">Nucleotide-binding</keyword>
<evidence type="ECO:0000313" key="10">
    <source>
        <dbReference type="EMBL" id="KAH8511642.1"/>
    </source>
</evidence>
<dbReference type="GO" id="GO:0016853">
    <property type="term" value="F:isomerase activity"/>
    <property type="evidence" value="ECO:0007669"/>
    <property type="project" value="UniProtKB-KW"/>
</dbReference>
<dbReference type="GO" id="GO:0005524">
    <property type="term" value="F:ATP binding"/>
    <property type="evidence" value="ECO:0007669"/>
    <property type="project" value="UniProtKB-KW"/>
</dbReference>
<keyword evidence="2" id="KW-0963">Cytoplasm</keyword>
<dbReference type="Pfam" id="PF17862">
    <property type="entry name" value="AAA_lid_3"/>
    <property type="match status" value="1"/>
</dbReference>
<comment type="caution">
    <text evidence="10">The sequence shown here is derived from an EMBL/GenBank/DDBJ whole genome shotgun (WGS) entry which is preliminary data.</text>
</comment>
<proteinExistence type="predicted"/>
<dbReference type="Gene3D" id="3.40.50.300">
    <property type="entry name" value="P-loop containing nucleotide triphosphate hydrolases"/>
    <property type="match status" value="1"/>
</dbReference>
<feature type="domain" description="AAA ATPase AAA+ lid" evidence="9">
    <location>
        <begin position="65"/>
        <end position="100"/>
    </location>
</feature>
<dbReference type="PANTHER" id="PTHR23074:SF78">
    <property type="entry name" value="KATANIN P60 ATPASE-CONTAINING SUBUNIT A-LIKE 2"/>
    <property type="match status" value="1"/>
</dbReference>
<evidence type="ECO:0000256" key="4">
    <source>
        <dbReference type="ARBA" id="ARBA00022741"/>
    </source>
</evidence>
<dbReference type="Gene3D" id="1.10.8.60">
    <property type="match status" value="1"/>
</dbReference>